<evidence type="ECO:0000313" key="6">
    <source>
        <dbReference type="Proteomes" id="UP000594638"/>
    </source>
</evidence>
<dbReference type="InterPro" id="IPR012171">
    <property type="entry name" value="Fatty_acid_desaturase"/>
</dbReference>
<dbReference type="OrthoDB" id="1461976at2759"/>
<feature type="domain" description="Fatty acid desaturase" evidence="4">
    <location>
        <begin position="27"/>
        <end position="89"/>
    </location>
</feature>
<dbReference type="GO" id="GO:0016020">
    <property type="term" value="C:membrane"/>
    <property type="evidence" value="ECO:0007669"/>
    <property type="project" value="UniProtKB-SubCell"/>
</dbReference>
<evidence type="ECO:0000256" key="1">
    <source>
        <dbReference type="ARBA" id="ARBA00004370"/>
    </source>
</evidence>
<comment type="similarity">
    <text evidence="2">Belongs to the fatty acid desaturase type 1 family.</text>
</comment>
<comment type="subcellular location">
    <subcellularLocation>
        <location evidence="1">Membrane</location>
    </subcellularLocation>
</comment>
<protein>
    <submittedName>
        <fullName evidence="5">Omega-3 fatty acid desaturase</fullName>
    </submittedName>
</protein>
<dbReference type="PANTHER" id="PTHR32100">
    <property type="entry name" value="OMEGA-6 FATTY ACID DESATURASE, CHLOROPLASTIC"/>
    <property type="match status" value="1"/>
</dbReference>
<reference evidence="5 6" key="1">
    <citation type="submission" date="2019-12" db="EMBL/GenBank/DDBJ databases">
        <authorList>
            <person name="Alioto T."/>
            <person name="Alioto T."/>
            <person name="Gomez Garrido J."/>
        </authorList>
    </citation>
    <scope>NUCLEOTIDE SEQUENCE [LARGE SCALE GENOMIC DNA]</scope>
</reference>
<accession>A0A8S0UP79</accession>
<dbReference type="GO" id="GO:0006629">
    <property type="term" value="P:lipid metabolic process"/>
    <property type="evidence" value="ECO:0007669"/>
    <property type="project" value="InterPro"/>
</dbReference>
<evidence type="ECO:0000256" key="2">
    <source>
        <dbReference type="ARBA" id="ARBA00009295"/>
    </source>
</evidence>
<evidence type="ECO:0000259" key="4">
    <source>
        <dbReference type="Pfam" id="PF00487"/>
    </source>
</evidence>
<name>A0A8S0UP79_OLEEU</name>
<dbReference type="Gramene" id="OE9A086562T1">
    <property type="protein sequence ID" value="OE9A086562C1"/>
    <property type="gene ID" value="OE9A086562"/>
</dbReference>
<dbReference type="EMBL" id="CACTIH010009062">
    <property type="protein sequence ID" value="CAA3021985.1"/>
    <property type="molecule type" value="Genomic_DNA"/>
</dbReference>
<keyword evidence="3" id="KW-0560">Oxidoreductase</keyword>
<sequence>MTALWDSHSQSLYRLPGHHLQKKLLDFWPVYWFAQGTIFWAIFVIGHDCGHGSFSENLNLNNIVGHILHSPILVPYQGWIISHRTHNQNMDMLKTTNHGCQRRSTRIWICQSNSSDTKSLFPCLHFLDIWSPGKKGSHFNPYSDLFKSSESSNTTTPVDIGETC</sequence>
<dbReference type="Pfam" id="PF00487">
    <property type="entry name" value="FA_desaturase"/>
    <property type="match status" value="1"/>
</dbReference>
<organism evidence="5 6">
    <name type="scientific">Olea europaea subsp. europaea</name>
    <dbReference type="NCBI Taxonomy" id="158383"/>
    <lineage>
        <taxon>Eukaryota</taxon>
        <taxon>Viridiplantae</taxon>
        <taxon>Streptophyta</taxon>
        <taxon>Embryophyta</taxon>
        <taxon>Tracheophyta</taxon>
        <taxon>Spermatophyta</taxon>
        <taxon>Magnoliopsida</taxon>
        <taxon>eudicotyledons</taxon>
        <taxon>Gunneridae</taxon>
        <taxon>Pentapetalae</taxon>
        <taxon>asterids</taxon>
        <taxon>lamiids</taxon>
        <taxon>Lamiales</taxon>
        <taxon>Oleaceae</taxon>
        <taxon>Oleeae</taxon>
        <taxon>Olea</taxon>
    </lineage>
</organism>
<dbReference type="AlphaFoldDB" id="A0A8S0UP79"/>
<evidence type="ECO:0000313" key="5">
    <source>
        <dbReference type="EMBL" id="CAA3021985.1"/>
    </source>
</evidence>
<evidence type="ECO:0000256" key="3">
    <source>
        <dbReference type="ARBA" id="ARBA00023002"/>
    </source>
</evidence>
<comment type="caution">
    <text evidence="5">The sequence shown here is derived from an EMBL/GenBank/DDBJ whole genome shotgun (WGS) entry which is preliminary data.</text>
</comment>
<dbReference type="InterPro" id="IPR005804">
    <property type="entry name" value="FA_desaturase_dom"/>
</dbReference>
<proteinExistence type="inferred from homology"/>
<keyword evidence="6" id="KW-1185">Reference proteome</keyword>
<gene>
    <name evidence="5" type="ORF">OLEA9_A086562</name>
</gene>
<dbReference type="Proteomes" id="UP000594638">
    <property type="component" value="Unassembled WGS sequence"/>
</dbReference>
<dbReference type="GO" id="GO:0016491">
    <property type="term" value="F:oxidoreductase activity"/>
    <property type="evidence" value="ECO:0007669"/>
    <property type="project" value="UniProtKB-KW"/>
</dbReference>